<feature type="transmembrane region" description="Helical" evidence="1">
    <location>
        <begin position="18"/>
        <end position="39"/>
    </location>
</feature>
<dbReference type="Pfam" id="PF14325">
    <property type="entry name" value="DUF4383"/>
    <property type="match status" value="1"/>
</dbReference>
<keyword evidence="1" id="KW-0472">Membrane</keyword>
<gene>
    <name evidence="2" type="ORF">HGA08_12815</name>
</gene>
<keyword evidence="1" id="KW-0812">Transmembrane</keyword>
<proteinExistence type="predicted"/>
<feature type="transmembrane region" description="Helical" evidence="1">
    <location>
        <begin position="88"/>
        <end position="106"/>
    </location>
</feature>
<dbReference type="EMBL" id="JAAXOP010000006">
    <property type="protein sequence ID" value="NKY51096.1"/>
    <property type="molecule type" value="Genomic_DNA"/>
</dbReference>
<keyword evidence="1" id="KW-1133">Transmembrane helix</keyword>
<protein>
    <submittedName>
        <fullName evidence="2">DUF4383 domain-containing protein</fullName>
    </submittedName>
</protein>
<accession>A0A846XVE2</accession>
<dbReference type="Proteomes" id="UP000565711">
    <property type="component" value="Unassembled WGS sequence"/>
</dbReference>
<feature type="transmembrane region" description="Helical" evidence="1">
    <location>
        <begin position="59"/>
        <end position="81"/>
    </location>
</feature>
<keyword evidence="3" id="KW-1185">Reference proteome</keyword>
<comment type="caution">
    <text evidence="2">The sequence shown here is derived from an EMBL/GenBank/DDBJ whole genome shotgun (WGS) entry which is preliminary data.</text>
</comment>
<dbReference type="RefSeq" id="WP_084475653.1">
    <property type="nucleotide sequence ID" value="NZ_JAAXOP010000006.1"/>
</dbReference>
<evidence type="ECO:0000313" key="3">
    <source>
        <dbReference type="Proteomes" id="UP000565711"/>
    </source>
</evidence>
<dbReference type="AlphaFoldDB" id="A0A846XVE2"/>
<organism evidence="2 3">
    <name type="scientific">Nocardia vermiculata</name>
    <dbReference type="NCBI Taxonomy" id="257274"/>
    <lineage>
        <taxon>Bacteria</taxon>
        <taxon>Bacillati</taxon>
        <taxon>Actinomycetota</taxon>
        <taxon>Actinomycetes</taxon>
        <taxon>Mycobacteriales</taxon>
        <taxon>Nocardiaceae</taxon>
        <taxon>Nocardia</taxon>
    </lineage>
</organism>
<feature type="transmembrane region" description="Helical" evidence="1">
    <location>
        <begin position="126"/>
        <end position="143"/>
    </location>
</feature>
<evidence type="ECO:0000313" key="2">
    <source>
        <dbReference type="EMBL" id="NKY51096.1"/>
    </source>
</evidence>
<reference evidence="2 3" key="1">
    <citation type="submission" date="2020-04" db="EMBL/GenBank/DDBJ databases">
        <title>MicrobeNet Type strains.</title>
        <authorList>
            <person name="Nicholson A.C."/>
        </authorList>
    </citation>
    <scope>NUCLEOTIDE SEQUENCE [LARGE SCALE GENOMIC DNA]</scope>
    <source>
        <strain evidence="2 3">JCM 12354</strain>
    </source>
</reference>
<evidence type="ECO:0000256" key="1">
    <source>
        <dbReference type="SAM" id="Phobius"/>
    </source>
</evidence>
<sequence>MATADTHRHRARVAPVRVAAYLVGAAFLVVGILGFIPGITTGYDQLSWTGHHSGAELFGLFQVSALHNIVHLAFGVAGLAMARLTATARTYLVVGGLAYLALWIYGLVVDQDSDANVIPVNTADNWLHLGLGAAMLLLGLFLGPGERLILFEGSPQPGRPEARPPTATD</sequence>
<name>A0A846XVE2_9NOCA</name>